<dbReference type="CDD" id="cd06445">
    <property type="entry name" value="ATase"/>
    <property type="match status" value="1"/>
</dbReference>
<accession>T1D675</accession>
<dbReference type="SUPFAM" id="SSF46767">
    <property type="entry name" value="Methylated DNA-protein cysteine methyltransferase, C-terminal domain"/>
    <property type="match status" value="1"/>
</dbReference>
<evidence type="ECO:0000256" key="3">
    <source>
        <dbReference type="ARBA" id="ARBA00011918"/>
    </source>
</evidence>
<dbReference type="PANTHER" id="PTHR10815">
    <property type="entry name" value="METHYLATED-DNA--PROTEIN-CYSTEINE METHYLTRANSFERASE"/>
    <property type="match status" value="1"/>
</dbReference>
<name>T1D675_9ZZZZ</name>
<dbReference type="PANTHER" id="PTHR10815:SF13">
    <property type="entry name" value="METHYLATED-DNA--PROTEIN-CYSTEINE METHYLTRANSFERASE"/>
    <property type="match status" value="1"/>
</dbReference>
<dbReference type="InterPro" id="IPR001497">
    <property type="entry name" value="MethylDNA_cys_MeTrfase_AS"/>
</dbReference>
<dbReference type="EC" id="2.1.1.63" evidence="3"/>
<sequence>MERKEMLRKLERCNLTQFQRKVLLATFTIPEGETRTYKQVAEMAGYPGAARAVGSAMRINPFAPTIPCHRVIRSDGSVGNYSAAGGRKKKIALLKKERAI</sequence>
<evidence type="ECO:0000256" key="6">
    <source>
        <dbReference type="ARBA" id="ARBA00022763"/>
    </source>
</evidence>
<keyword evidence="7" id="KW-0234">DNA repair</keyword>
<dbReference type="AlphaFoldDB" id="T1D675"/>
<dbReference type="EMBL" id="AUZX01002025">
    <property type="protein sequence ID" value="EQD77785.1"/>
    <property type="molecule type" value="Genomic_DNA"/>
</dbReference>
<evidence type="ECO:0000313" key="10">
    <source>
        <dbReference type="EMBL" id="EQD77785.1"/>
    </source>
</evidence>
<keyword evidence="4 10" id="KW-0489">Methyltransferase</keyword>
<evidence type="ECO:0000256" key="5">
    <source>
        <dbReference type="ARBA" id="ARBA00022679"/>
    </source>
</evidence>
<dbReference type="InterPro" id="IPR014048">
    <property type="entry name" value="MethylDNA_cys_MeTrfase_DNA-bd"/>
</dbReference>
<dbReference type="NCBIfam" id="TIGR00589">
    <property type="entry name" value="ogt"/>
    <property type="match status" value="1"/>
</dbReference>
<comment type="similarity">
    <text evidence="2">Belongs to the MGMT family.</text>
</comment>
<gene>
    <name evidence="10" type="ORF">B1A_02735</name>
</gene>
<dbReference type="InterPro" id="IPR036217">
    <property type="entry name" value="MethylDNA_cys_MeTrfase_DNAb"/>
</dbReference>
<comment type="caution">
    <text evidence="10">The sequence shown here is derived from an EMBL/GenBank/DDBJ whole genome shotgun (WGS) entry which is preliminary data.</text>
</comment>
<comment type="catalytic activity">
    <reaction evidence="8">
        <text>a 6-O-methyl-2'-deoxyguanosine in DNA + L-cysteinyl-[protein] = S-methyl-L-cysteinyl-[protein] + a 2'-deoxyguanosine in DNA</text>
        <dbReference type="Rhea" id="RHEA:24000"/>
        <dbReference type="Rhea" id="RHEA-COMP:10131"/>
        <dbReference type="Rhea" id="RHEA-COMP:10132"/>
        <dbReference type="Rhea" id="RHEA-COMP:11367"/>
        <dbReference type="Rhea" id="RHEA-COMP:11368"/>
        <dbReference type="ChEBI" id="CHEBI:29950"/>
        <dbReference type="ChEBI" id="CHEBI:82612"/>
        <dbReference type="ChEBI" id="CHEBI:85445"/>
        <dbReference type="ChEBI" id="CHEBI:85448"/>
        <dbReference type="EC" id="2.1.1.63"/>
    </reaction>
</comment>
<proteinExistence type="inferred from homology"/>
<dbReference type="PROSITE" id="PS00374">
    <property type="entry name" value="MGMT"/>
    <property type="match status" value="1"/>
</dbReference>
<evidence type="ECO:0000256" key="4">
    <source>
        <dbReference type="ARBA" id="ARBA00022603"/>
    </source>
</evidence>
<evidence type="ECO:0000256" key="1">
    <source>
        <dbReference type="ARBA" id="ARBA00001286"/>
    </source>
</evidence>
<keyword evidence="5 10" id="KW-0808">Transferase</keyword>
<dbReference type="GO" id="GO:0003908">
    <property type="term" value="F:methylated-DNA-[protein]-cysteine S-methyltransferase activity"/>
    <property type="evidence" value="ECO:0007669"/>
    <property type="project" value="UniProtKB-EC"/>
</dbReference>
<protein>
    <recommendedName>
        <fullName evidence="3">methylated-DNA--[protein]-cysteine S-methyltransferase</fullName>
        <ecNumber evidence="3">2.1.1.63</ecNumber>
    </recommendedName>
</protein>
<dbReference type="GO" id="GO:0006281">
    <property type="term" value="P:DNA repair"/>
    <property type="evidence" value="ECO:0007669"/>
    <property type="project" value="UniProtKB-KW"/>
</dbReference>
<evidence type="ECO:0000256" key="8">
    <source>
        <dbReference type="ARBA" id="ARBA00049348"/>
    </source>
</evidence>
<dbReference type="Gene3D" id="1.10.10.10">
    <property type="entry name" value="Winged helix-like DNA-binding domain superfamily/Winged helix DNA-binding domain"/>
    <property type="match status" value="1"/>
</dbReference>
<dbReference type="GO" id="GO:0032259">
    <property type="term" value="P:methylation"/>
    <property type="evidence" value="ECO:0007669"/>
    <property type="project" value="UniProtKB-KW"/>
</dbReference>
<evidence type="ECO:0000256" key="7">
    <source>
        <dbReference type="ARBA" id="ARBA00023204"/>
    </source>
</evidence>
<organism evidence="10">
    <name type="scientific">mine drainage metagenome</name>
    <dbReference type="NCBI Taxonomy" id="410659"/>
    <lineage>
        <taxon>unclassified sequences</taxon>
        <taxon>metagenomes</taxon>
        <taxon>ecological metagenomes</taxon>
    </lineage>
</organism>
<keyword evidence="6" id="KW-0227">DNA damage</keyword>
<evidence type="ECO:0000259" key="9">
    <source>
        <dbReference type="Pfam" id="PF01035"/>
    </source>
</evidence>
<feature type="domain" description="Methylated-DNA-[protein]-cysteine S-methyltransferase DNA binding" evidence="9">
    <location>
        <begin position="17"/>
        <end position="98"/>
    </location>
</feature>
<dbReference type="InterPro" id="IPR036388">
    <property type="entry name" value="WH-like_DNA-bd_sf"/>
</dbReference>
<dbReference type="FunFam" id="1.10.10.10:FF:000214">
    <property type="entry name" value="Methylated-DNA--protein-cysteine methyltransferase"/>
    <property type="match status" value="1"/>
</dbReference>
<evidence type="ECO:0000256" key="2">
    <source>
        <dbReference type="ARBA" id="ARBA00008711"/>
    </source>
</evidence>
<reference evidence="10" key="1">
    <citation type="submission" date="2013-08" db="EMBL/GenBank/DDBJ databases">
        <authorList>
            <person name="Mendez C."/>
            <person name="Richter M."/>
            <person name="Ferrer M."/>
            <person name="Sanchez J."/>
        </authorList>
    </citation>
    <scope>NUCLEOTIDE SEQUENCE</scope>
</reference>
<reference evidence="10" key="2">
    <citation type="journal article" date="2014" name="ISME J.">
        <title>Microbial stratification in low pH oxic and suboxic macroscopic growths along an acid mine drainage.</title>
        <authorList>
            <person name="Mendez-Garcia C."/>
            <person name="Mesa V."/>
            <person name="Sprenger R.R."/>
            <person name="Richter M."/>
            <person name="Diez M.S."/>
            <person name="Solano J."/>
            <person name="Bargiela R."/>
            <person name="Golyshina O.V."/>
            <person name="Manteca A."/>
            <person name="Ramos J.L."/>
            <person name="Gallego J.R."/>
            <person name="Llorente I."/>
            <person name="Martins Dos Santos V.A."/>
            <person name="Jensen O.N."/>
            <person name="Pelaez A.I."/>
            <person name="Sanchez J."/>
            <person name="Ferrer M."/>
        </authorList>
    </citation>
    <scope>NUCLEOTIDE SEQUENCE</scope>
</reference>
<comment type="catalytic activity">
    <reaction evidence="1">
        <text>a 4-O-methyl-thymidine in DNA + L-cysteinyl-[protein] = a thymidine in DNA + S-methyl-L-cysteinyl-[protein]</text>
        <dbReference type="Rhea" id="RHEA:53428"/>
        <dbReference type="Rhea" id="RHEA-COMP:10131"/>
        <dbReference type="Rhea" id="RHEA-COMP:10132"/>
        <dbReference type="Rhea" id="RHEA-COMP:13555"/>
        <dbReference type="Rhea" id="RHEA-COMP:13556"/>
        <dbReference type="ChEBI" id="CHEBI:29950"/>
        <dbReference type="ChEBI" id="CHEBI:82612"/>
        <dbReference type="ChEBI" id="CHEBI:137386"/>
        <dbReference type="ChEBI" id="CHEBI:137387"/>
        <dbReference type="EC" id="2.1.1.63"/>
    </reaction>
</comment>
<dbReference type="Pfam" id="PF01035">
    <property type="entry name" value="DNA_binding_1"/>
    <property type="match status" value="1"/>
</dbReference>